<keyword evidence="1" id="KW-0175">Coiled coil</keyword>
<keyword evidence="4" id="KW-1185">Reference proteome</keyword>
<dbReference type="PANTHER" id="PTHR33476">
    <property type="entry name" value="EMB|CAB62613.1"/>
    <property type="match status" value="1"/>
</dbReference>
<evidence type="ECO:0000256" key="1">
    <source>
        <dbReference type="SAM" id="Coils"/>
    </source>
</evidence>
<evidence type="ECO:0000313" key="3">
    <source>
        <dbReference type="EMBL" id="KAK9105272.1"/>
    </source>
</evidence>
<dbReference type="InterPro" id="IPR040348">
    <property type="entry name" value="POLAR-like"/>
</dbReference>
<feature type="compositionally biased region" description="Acidic residues" evidence="2">
    <location>
        <begin position="623"/>
        <end position="633"/>
    </location>
</feature>
<name>A0AAP0FA99_9MAGN</name>
<organism evidence="3 4">
    <name type="scientific">Stephania cephalantha</name>
    <dbReference type="NCBI Taxonomy" id="152367"/>
    <lineage>
        <taxon>Eukaryota</taxon>
        <taxon>Viridiplantae</taxon>
        <taxon>Streptophyta</taxon>
        <taxon>Embryophyta</taxon>
        <taxon>Tracheophyta</taxon>
        <taxon>Spermatophyta</taxon>
        <taxon>Magnoliopsida</taxon>
        <taxon>Ranunculales</taxon>
        <taxon>Menispermaceae</taxon>
        <taxon>Menispermoideae</taxon>
        <taxon>Cissampelideae</taxon>
        <taxon>Stephania</taxon>
    </lineage>
</organism>
<dbReference type="EMBL" id="JBBNAG010000009">
    <property type="protein sequence ID" value="KAK9105272.1"/>
    <property type="molecule type" value="Genomic_DNA"/>
</dbReference>
<dbReference type="AlphaFoldDB" id="A0AAP0FA99"/>
<evidence type="ECO:0000256" key="2">
    <source>
        <dbReference type="SAM" id="MobiDB-lite"/>
    </source>
</evidence>
<reference evidence="3 4" key="1">
    <citation type="submission" date="2024-01" db="EMBL/GenBank/DDBJ databases">
        <title>Genome assemblies of Stephania.</title>
        <authorList>
            <person name="Yang L."/>
        </authorList>
    </citation>
    <scope>NUCLEOTIDE SEQUENCE [LARGE SCALE GENOMIC DNA]</scope>
    <source>
        <strain evidence="3">JXDWG</strain>
        <tissue evidence="3">Leaf</tissue>
    </source>
</reference>
<evidence type="ECO:0000313" key="4">
    <source>
        <dbReference type="Proteomes" id="UP001419268"/>
    </source>
</evidence>
<comment type="caution">
    <text evidence="3">The sequence shown here is derived from an EMBL/GenBank/DDBJ whole genome shotgun (WGS) entry which is preliminary data.</text>
</comment>
<protein>
    <recommendedName>
        <fullName evidence="5">Protein POLAR LOCALIZATION DURING ASYMMETRIC DIVISION AND REDISTRIBUTION</fullName>
    </recommendedName>
</protein>
<evidence type="ECO:0008006" key="5">
    <source>
        <dbReference type="Google" id="ProtNLM"/>
    </source>
</evidence>
<feature type="compositionally biased region" description="Polar residues" evidence="2">
    <location>
        <begin position="610"/>
        <end position="622"/>
    </location>
</feature>
<sequence length="663" mass="74174">MDFWAMAAAATAAGYVTKHWQRVAKEEGLQGRGRVSGGSASLPLSAPISESVRRPFGEEMWSSGAAEMPSTSGFDEELLLDDERGEDCENEGVVEGNVEEGDRFRRELVEFSAKEMGFGCGRLSRRRRGFGRGVKPLNSLESCLVSQLYREHVEMEELVFSSLPSPSALSVRPLLVSDGSRIISRSSSSLCGVQSKGGESKWSSSFPVENECNLEEESLLGSVSMQLPKKPKQKRAKRQHGKSSHLNTVFLDKQGSPDGMFLFCIGVTVGVISTILANKREVDKLNELLKQTNSFVQDLQEELEMKDSLTVKELTNESYDSQGTNDHSLHSQAPNVFASSLELDKISSNDIKILEDKNLYVNSDPMSKIEAELQAELEKMELNMNSSSFYGQFSDHVELDQDFAVDIVQGELRADKVNGLVIDSVEDGTGASTDQQKNVNYAVSPRKLSMRLHEVLQSRLEERINELETALQNSQRRNTFMESYQINSWKDYSNSEKENLTQESCRMGEADNSMTCAFCLNLSEGALDAYNEAYDEFDKQNVKDGDDSSRITCTINQAHMEKLRPFDHDIICDRNGVEQNGSLRHVEKLQERDSHTLIDSKIPTWEERVSSSQESYEVSANNDETEDDDQEEEMAQLLKQVLEKSKQGSPLVLNAQRALLSMD</sequence>
<feature type="coiled-coil region" evidence="1">
    <location>
        <begin position="450"/>
        <end position="477"/>
    </location>
</feature>
<accession>A0AAP0FA99</accession>
<dbReference type="PANTHER" id="PTHR33476:SF7">
    <property type="entry name" value="EMB|CAB62613.1"/>
    <property type="match status" value="1"/>
</dbReference>
<dbReference type="GO" id="GO:0008356">
    <property type="term" value="P:asymmetric cell division"/>
    <property type="evidence" value="ECO:0007669"/>
    <property type="project" value="InterPro"/>
</dbReference>
<dbReference type="Proteomes" id="UP001419268">
    <property type="component" value="Unassembled WGS sequence"/>
</dbReference>
<feature type="region of interest" description="Disordered" evidence="2">
    <location>
        <begin position="606"/>
        <end position="633"/>
    </location>
</feature>
<proteinExistence type="predicted"/>
<gene>
    <name evidence="3" type="ORF">Scep_022116</name>
</gene>